<dbReference type="SUPFAM" id="SSF53649">
    <property type="entry name" value="Alkaline phosphatase-like"/>
    <property type="match status" value="1"/>
</dbReference>
<dbReference type="InterPro" id="IPR017850">
    <property type="entry name" value="Alkaline_phosphatase_core_sf"/>
</dbReference>
<dbReference type="PROSITE" id="PS51318">
    <property type="entry name" value="TAT"/>
    <property type="match status" value="1"/>
</dbReference>
<accession>A0A7K0CRX9</accession>
<protein>
    <recommendedName>
        <fullName evidence="4">Type I phosphodiesterase/nucleotide pyrophosphatase</fullName>
    </recommendedName>
</protein>
<keyword evidence="1" id="KW-0732">Signal</keyword>
<feature type="chain" id="PRO_5029455250" description="Type I phosphodiesterase/nucleotide pyrophosphatase" evidence="1">
    <location>
        <begin position="39"/>
        <end position="438"/>
    </location>
</feature>
<feature type="signal peptide" evidence="1">
    <location>
        <begin position="1"/>
        <end position="38"/>
    </location>
</feature>
<evidence type="ECO:0000256" key="1">
    <source>
        <dbReference type="SAM" id="SignalP"/>
    </source>
</evidence>
<evidence type="ECO:0000313" key="2">
    <source>
        <dbReference type="EMBL" id="MQY16248.1"/>
    </source>
</evidence>
<dbReference type="RefSeq" id="WP_153457031.1">
    <property type="nucleotide sequence ID" value="NZ_WEGJ01000049.1"/>
</dbReference>
<dbReference type="Gene3D" id="3.40.720.10">
    <property type="entry name" value="Alkaline Phosphatase, subunit A"/>
    <property type="match status" value="1"/>
</dbReference>
<organism evidence="2 3">
    <name type="scientific">Streptomyces smaragdinus</name>
    <dbReference type="NCBI Taxonomy" id="2585196"/>
    <lineage>
        <taxon>Bacteria</taxon>
        <taxon>Bacillati</taxon>
        <taxon>Actinomycetota</taxon>
        <taxon>Actinomycetes</taxon>
        <taxon>Kitasatosporales</taxon>
        <taxon>Streptomycetaceae</taxon>
        <taxon>Streptomyces</taxon>
    </lineage>
</organism>
<dbReference type="PANTHER" id="PTHR10151:SF120">
    <property type="entry name" value="BIS(5'-ADENOSYL)-TRIPHOSPHATASE"/>
    <property type="match status" value="1"/>
</dbReference>
<dbReference type="EMBL" id="WEGJ01000049">
    <property type="protein sequence ID" value="MQY16248.1"/>
    <property type="molecule type" value="Genomic_DNA"/>
</dbReference>
<comment type="caution">
    <text evidence="2">The sequence shown here is derived from an EMBL/GenBank/DDBJ whole genome shotgun (WGS) entry which is preliminary data.</text>
</comment>
<evidence type="ECO:0000313" key="3">
    <source>
        <dbReference type="Proteomes" id="UP000466345"/>
    </source>
</evidence>
<name>A0A7K0CRX9_9ACTN</name>
<evidence type="ECO:0008006" key="4">
    <source>
        <dbReference type="Google" id="ProtNLM"/>
    </source>
</evidence>
<dbReference type="Proteomes" id="UP000466345">
    <property type="component" value="Unassembled WGS sequence"/>
</dbReference>
<dbReference type="OrthoDB" id="1956004at2"/>
<dbReference type="AlphaFoldDB" id="A0A7K0CRX9"/>
<dbReference type="InterPro" id="IPR006311">
    <property type="entry name" value="TAT_signal"/>
</dbReference>
<keyword evidence="3" id="KW-1185">Reference proteome</keyword>
<reference evidence="2 3" key="1">
    <citation type="submission" date="2019-10" db="EMBL/GenBank/DDBJ databases">
        <title>Streptomyces smaragdinus sp. nov. and Streptomyces fabii sp. nov., isolated from the gut of fungus growing-termite Macrotermes natalensis.</title>
        <authorList>
            <person name="Schwitalla J."/>
            <person name="Benndorf R."/>
            <person name="Martin K."/>
            <person name="De Beer W."/>
            <person name="Kaster A.-K."/>
            <person name="Vollmers J."/>
            <person name="Poulsen M."/>
            <person name="Beemelmanns C."/>
        </authorList>
    </citation>
    <scope>NUCLEOTIDE SEQUENCE [LARGE SCALE GENOMIC DNA]</scope>
    <source>
        <strain evidence="2 3">RB5</strain>
    </source>
</reference>
<dbReference type="Pfam" id="PF01663">
    <property type="entry name" value="Phosphodiest"/>
    <property type="match status" value="1"/>
</dbReference>
<dbReference type="GO" id="GO:0016787">
    <property type="term" value="F:hydrolase activity"/>
    <property type="evidence" value="ECO:0007669"/>
    <property type="project" value="UniProtKB-ARBA"/>
</dbReference>
<dbReference type="InterPro" id="IPR002591">
    <property type="entry name" value="Phosphodiest/P_Trfase"/>
</dbReference>
<proteinExistence type="predicted"/>
<sequence>MNEPTSQPSSTRRISRRAALAAGLGSAAALALPRTAWAGTTGPRAKHVVLLGWDGFDPAYLDLVDTPHIDELARHGSLGTTTGVFPSITNSSWATVATGAWPATHHNTPYFLDPATGLAVSQARTMDAQSIAEAVTGAGGTVASVQFFIVQNHGAVFGDPRALYAQPGGTSTVRVDMAIDILHGRPVKSGSTTVVVEEPPTLLAVYCDQLDALGHSEGSVSAGMGPTLAALDADLGRLVQATKDVGIYGETAFVLLGDHGMGTFTRAFGGPVLEALTAAGFTPEFVAPGRAPAAGTDLAMVVGGVANTYLLGAARTEANIARAKAVFASIEQVTQVFDRADLDAFHASPWLGDLVAEPADGWSFAVADPADPAGYHGRTAEMEAAFLIAGRGVRADGPPVRARHVDVAPTIAALLGIPAPAQAEGRVLAESLHHLLGA</sequence>
<gene>
    <name evidence="2" type="ORF">SRB5_64460</name>
</gene>
<dbReference type="PANTHER" id="PTHR10151">
    <property type="entry name" value="ECTONUCLEOTIDE PYROPHOSPHATASE/PHOSPHODIESTERASE"/>
    <property type="match status" value="1"/>
</dbReference>